<keyword evidence="1" id="KW-0472">Membrane</keyword>
<evidence type="ECO:0000256" key="1">
    <source>
        <dbReference type="SAM" id="Phobius"/>
    </source>
</evidence>
<dbReference type="Proteomes" id="UP000811246">
    <property type="component" value="Chromosome 4"/>
</dbReference>
<accession>A0A922F9R9</accession>
<name>A0A922F9R9_CARIL</name>
<protein>
    <submittedName>
        <fullName evidence="2">Uncharacterized protein</fullName>
    </submittedName>
</protein>
<comment type="caution">
    <text evidence="2">The sequence shown here is derived from an EMBL/GenBank/DDBJ whole genome shotgun (WGS) entry which is preliminary data.</text>
</comment>
<feature type="transmembrane region" description="Helical" evidence="1">
    <location>
        <begin position="72"/>
        <end position="102"/>
    </location>
</feature>
<feature type="transmembrane region" description="Helical" evidence="1">
    <location>
        <begin position="20"/>
        <end position="40"/>
    </location>
</feature>
<organism evidence="2 3">
    <name type="scientific">Carya illinoinensis</name>
    <name type="common">Pecan</name>
    <dbReference type="NCBI Taxonomy" id="32201"/>
    <lineage>
        <taxon>Eukaryota</taxon>
        <taxon>Viridiplantae</taxon>
        <taxon>Streptophyta</taxon>
        <taxon>Embryophyta</taxon>
        <taxon>Tracheophyta</taxon>
        <taxon>Spermatophyta</taxon>
        <taxon>Magnoliopsida</taxon>
        <taxon>eudicotyledons</taxon>
        <taxon>Gunneridae</taxon>
        <taxon>Pentapetalae</taxon>
        <taxon>rosids</taxon>
        <taxon>fabids</taxon>
        <taxon>Fagales</taxon>
        <taxon>Juglandaceae</taxon>
        <taxon>Carya</taxon>
    </lineage>
</organism>
<dbReference type="EMBL" id="CM031828">
    <property type="protein sequence ID" value="KAG6716561.1"/>
    <property type="molecule type" value="Genomic_DNA"/>
</dbReference>
<proteinExistence type="predicted"/>
<evidence type="ECO:0000313" key="3">
    <source>
        <dbReference type="Proteomes" id="UP000811246"/>
    </source>
</evidence>
<keyword evidence="1" id="KW-0812">Transmembrane</keyword>
<sequence length="105" mass="12411">MILLKISFPSRSLFCDLRLWSVQKFFIFIKVLYIHIVSWFQHSSLRPTSFLSRTSVPLQLSKEKLQVKNVDFLYHIFAFSEFSSIFLFLSLSFVSLFSSFFLPTP</sequence>
<reference evidence="2" key="1">
    <citation type="submission" date="2021-01" db="EMBL/GenBank/DDBJ databases">
        <authorList>
            <person name="Lovell J.T."/>
            <person name="Bentley N."/>
            <person name="Bhattarai G."/>
            <person name="Jenkins J.W."/>
            <person name="Sreedasyam A."/>
            <person name="Alarcon Y."/>
            <person name="Bock C."/>
            <person name="Boston L."/>
            <person name="Carlson J."/>
            <person name="Cervantes K."/>
            <person name="Clermont K."/>
            <person name="Krom N."/>
            <person name="Kubenka K."/>
            <person name="Mamidi S."/>
            <person name="Mattison C."/>
            <person name="Monteros M."/>
            <person name="Pisani C."/>
            <person name="Plott C."/>
            <person name="Rajasekar S."/>
            <person name="Rhein H.S."/>
            <person name="Rohla C."/>
            <person name="Song M."/>
            <person name="Hilaire R.S."/>
            <person name="Shu S."/>
            <person name="Wells L."/>
            <person name="Wang X."/>
            <person name="Webber J."/>
            <person name="Heerema R.J."/>
            <person name="Klein P."/>
            <person name="Conner P."/>
            <person name="Grauke L."/>
            <person name="Grimwood J."/>
            <person name="Schmutz J."/>
            <person name="Randall J.J."/>
        </authorList>
    </citation>
    <scope>NUCLEOTIDE SEQUENCE</scope>
    <source>
        <tissue evidence="2">Leaf</tissue>
    </source>
</reference>
<evidence type="ECO:0000313" key="2">
    <source>
        <dbReference type="EMBL" id="KAG6716561.1"/>
    </source>
</evidence>
<gene>
    <name evidence="2" type="ORF">I3842_04G055200</name>
</gene>
<dbReference type="AlphaFoldDB" id="A0A922F9R9"/>
<keyword evidence="1" id="KW-1133">Transmembrane helix</keyword>